<evidence type="ECO:0000256" key="9">
    <source>
        <dbReference type="SAM" id="MobiDB-lite"/>
    </source>
</evidence>
<keyword evidence="12" id="KW-1185">Reference proteome</keyword>
<keyword evidence="2 7" id="KW-0285">Flavoprotein</keyword>
<comment type="caution">
    <text evidence="11">The sequence shown here is derived from an EMBL/GenBank/DDBJ whole genome shotgun (WGS) entry which is preliminary data.</text>
</comment>
<evidence type="ECO:0000256" key="8">
    <source>
        <dbReference type="PIRSR" id="PIRSR000232-1"/>
    </source>
</evidence>
<dbReference type="PANTHER" id="PTHR43821">
    <property type="entry name" value="NAD(P)H NITROREDUCTASE YDJA-RELATED"/>
    <property type="match status" value="1"/>
</dbReference>
<feature type="binding site" evidence="8">
    <location>
        <position position="53"/>
    </location>
    <ligand>
        <name>FMN</name>
        <dbReference type="ChEBI" id="CHEBI:58210"/>
        <note>ligand shared between dimeric partners</note>
    </ligand>
</feature>
<proteinExistence type="inferred from homology"/>
<dbReference type="SUPFAM" id="SSF55469">
    <property type="entry name" value="FMN-dependent nitroreductase-like"/>
    <property type="match status" value="1"/>
</dbReference>
<comment type="similarity">
    <text evidence="1 7">Belongs to the nitroreductase family.</text>
</comment>
<feature type="binding site" evidence="8">
    <location>
        <position position="57"/>
    </location>
    <ligand>
        <name>FMN</name>
        <dbReference type="ChEBI" id="CHEBI:58210"/>
        <note>ligand shared between dimeric partners</note>
    </ligand>
</feature>
<evidence type="ECO:0000256" key="5">
    <source>
        <dbReference type="ARBA" id="ARBA00023002"/>
    </source>
</evidence>
<evidence type="ECO:0000256" key="1">
    <source>
        <dbReference type="ARBA" id="ARBA00007118"/>
    </source>
</evidence>
<dbReference type="AlphaFoldDB" id="A0A508A7J5"/>
<keyword evidence="5 7" id="KW-0560">Oxidoreductase</keyword>
<organism evidence="11 12">
    <name type="scientific">Marilutibacter aestuarii</name>
    <dbReference type="NCBI Taxonomy" id="1706195"/>
    <lineage>
        <taxon>Bacteria</taxon>
        <taxon>Pseudomonadati</taxon>
        <taxon>Pseudomonadota</taxon>
        <taxon>Gammaproteobacteria</taxon>
        <taxon>Lysobacterales</taxon>
        <taxon>Lysobacteraceae</taxon>
        <taxon>Marilutibacter</taxon>
    </lineage>
</organism>
<gene>
    <name evidence="11" type="ORF">FKV25_12575</name>
</gene>
<evidence type="ECO:0000256" key="7">
    <source>
        <dbReference type="PIRNR" id="PIRNR000232"/>
    </source>
</evidence>
<dbReference type="OrthoDB" id="9804207at2"/>
<feature type="compositionally biased region" description="Low complexity" evidence="9">
    <location>
        <begin position="1"/>
        <end position="17"/>
    </location>
</feature>
<dbReference type="InterPro" id="IPR029479">
    <property type="entry name" value="Nitroreductase"/>
</dbReference>
<dbReference type="CDD" id="cd02135">
    <property type="entry name" value="YdjA-like"/>
    <property type="match status" value="1"/>
</dbReference>
<keyword evidence="3 7" id="KW-0288">FMN</keyword>
<evidence type="ECO:0000256" key="6">
    <source>
        <dbReference type="ARBA" id="ARBA00023027"/>
    </source>
</evidence>
<feature type="binding site" description="in other chain" evidence="8">
    <location>
        <begin position="26"/>
        <end position="28"/>
    </location>
    <ligand>
        <name>FMN</name>
        <dbReference type="ChEBI" id="CHEBI:58210"/>
        <note>ligand shared between dimeric partners</note>
    </ligand>
</feature>
<evidence type="ECO:0000256" key="3">
    <source>
        <dbReference type="ARBA" id="ARBA00022643"/>
    </source>
</evidence>
<dbReference type="PANTHER" id="PTHR43821:SF1">
    <property type="entry name" value="NAD(P)H NITROREDUCTASE YDJA-RELATED"/>
    <property type="match status" value="1"/>
</dbReference>
<feature type="region of interest" description="Disordered" evidence="9">
    <location>
        <begin position="184"/>
        <end position="205"/>
    </location>
</feature>
<keyword evidence="4 7" id="KW-0521">NADP</keyword>
<comment type="cofactor">
    <cofactor evidence="8">
        <name>FMN</name>
        <dbReference type="ChEBI" id="CHEBI:58210"/>
    </cofactor>
    <text evidence="8">Binds 1 FMN per subunit.</text>
</comment>
<evidence type="ECO:0000259" key="10">
    <source>
        <dbReference type="Pfam" id="PF00881"/>
    </source>
</evidence>
<protein>
    <recommendedName>
        <fullName evidence="7">Putative NAD(P)H nitroreductase</fullName>
        <ecNumber evidence="7">1.-.-.-</ecNumber>
    </recommendedName>
</protein>
<dbReference type="RefSeq" id="WP_141519148.1">
    <property type="nucleotide sequence ID" value="NZ_VICE01000116.1"/>
</dbReference>
<dbReference type="EMBL" id="VICE01000116">
    <property type="protein sequence ID" value="TQD41732.1"/>
    <property type="molecule type" value="Genomic_DNA"/>
</dbReference>
<dbReference type="PIRSF" id="PIRSF000232">
    <property type="entry name" value="YdjA"/>
    <property type="match status" value="1"/>
</dbReference>
<accession>A0A508A7J5</accession>
<name>A0A508A7J5_9GAMM</name>
<sequence>MSLNSSETPESSRPSTEGQLAFLDGRRSVPARQLAEPGPDPATLARLLRSACRVPDHGKRVPWRFITLRGDARHAFGERLAALTASRDPNAGEAAIEKDRQRFSHAPLVVTVVARLGPDDKIPAQERLLTAGCVCFALLQAAQAAGFGGTWLTGWPAYDPSVHRWLGLDADETVAGFIHLGTPRIDAPERDRPDPEALLTDWQPA</sequence>
<dbReference type="InterPro" id="IPR052530">
    <property type="entry name" value="NAD(P)H_nitroreductase"/>
</dbReference>
<keyword evidence="6 7" id="KW-0520">NAD</keyword>
<dbReference type="Gene3D" id="3.40.109.10">
    <property type="entry name" value="NADH Oxidase"/>
    <property type="match status" value="1"/>
</dbReference>
<reference evidence="11 12" key="1">
    <citation type="submission" date="2019-06" db="EMBL/GenBank/DDBJ databases">
        <title>Lysobacter alkalisoli sp. nov. isolated from saline soil.</title>
        <authorList>
            <person name="Sun J.-Q."/>
            <person name="Xu L."/>
        </authorList>
    </citation>
    <scope>NUCLEOTIDE SEQUENCE [LARGE SCALE GENOMIC DNA]</scope>
    <source>
        <strain evidence="11 12">JCM 31130</strain>
    </source>
</reference>
<feature type="binding site" description="in other chain" evidence="8">
    <location>
        <begin position="151"/>
        <end position="153"/>
    </location>
    <ligand>
        <name>FMN</name>
        <dbReference type="ChEBI" id="CHEBI:58210"/>
        <note>ligand shared between dimeric partners</note>
    </ligand>
</feature>
<feature type="compositionally biased region" description="Basic and acidic residues" evidence="9">
    <location>
        <begin position="186"/>
        <end position="195"/>
    </location>
</feature>
<evidence type="ECO:0000256" key="4">
    <source>
        <dbReference type="ARBA" id="ARBA00022857"/>
    </source>
</evidence>
<dbReference type="EC" id="1.-.-.-" evidence="7"/>
<dbReference type="InterPro" id="IPR000415">
    <property type="entry name" value="Nitroreductase-like"/>
</dbReference>
<dbReference type="Pfam" id="PF00881">
    <property type="entry name" value="Nitroreductase"/>
    <property type="match status" value="1"/>
</dbReference>
<evidence type="ECO:0000313" key="11">
    <source>
        <dbReference type="EMBL" id="TQD41732.1"/>
    </source>
</evidence>
<evidence type="ECO:0000256" key="2">
    <source>
        <dbReference type="ARBA" id="ARBA00022630"/>
    </source>
</evidence>
<feature type="domain" description="Nitroreductase" evidence="10">
    <location>
        <begin position="25"/>
        <end position="181"/>
    </location>
</feature>
<feature type="region of interest" description="Disordered" evidence="9">
    <location>
        <begin position="1"/>
        <end position="24"/>
    </location>
</feature>
<dbReference type="GO" id="GO:0016491">
    <property type="term" value="F:oxidoreductase activity"/>
    <property type="evidence" value="ECO:0007669"/>
    <property type="project" value="UniProtKB-UniRule"/>
</dbReference>
<dbReference type="InterPro" id="IPR026021">
    <property type="entry name" value="YdjA-like"/>
</dbReference>
<dbReference type="Proteomes" id="UP000318212">
    <property type="component" value="Unassembled WGS sequence"/>
</dbReference>
<evidence type="ECO:0000313" key="12">
    <source>
        <dbReference type="Proteomes" id="UP000318212"/>
    </source>
</evidence>